<dbReference type="PANTHER" id="PTHR30143:SF0">
    <property type="entry name" value="2-KETO-4-PENTENOATE HYDRATASE"/>
    <property type="match status" value="1"/>
</dbReference>
<dbReference type="InterPro" id="IPR050772">
    <property type="entry name" value="Hydratase-Decarb/MhpD_sf"/>
</dbReference>
<evidence type="ECO:0000313" key="2">
    <source>
        <dbReference type="Proteomes" id="UP000324965"/>
    </source>
</evidence>
<accession>A0A5B0BGA7</accession>
<evidence type="ECO:0000313" key="1">
    <source>
        <dbReference type="EMBL" id="KAA0941174.1"/>
    </source>
</evidence>
<sequence length="273" mass="27702">MTESTSALSGYASALDEAVTSRRAIAQLSGTASLTLDDAYRVQALSSELRTARGDRLVGVKLGFTSKAKALQMGVSDVIFGRLHARGAYADGGSVALEAFIHPRVEPEVAFRLGAPFDARASADPEAELRAAVDAVAPGLEIIDSRYANFKFSLTDVVADNTSAAGFVTGAWQPIDLTSAAARFDDRPVTVEIDGAVAATGSTGDILGDPVLALPAIARMAAAQGVVLPAGSVLLAGAATAAVALPGGVTVRATVPGLGSVHVTTTGTPAEER</sequence>
<comment type="caution">
    <text evidence="1">The sequence shown here is derived from an EMBL/GenBank/DDBJ whole genome shotgun (WGS) entry which is preliminary data.</text>
</comment>
<organism evidence="1 2">
    <name type="scientific">Streptomyces apricus</name>
    <dbReference type="NCBI Taxonomy" id="1828112"/>
    <lineage>
        <taxon>Bacteria</taxon>
        <taxon>Bacillati</taxon>
        <taxon>Actinomycetota</taxon>
        <taxon>Actinomycetes</taxon>
        <taxon>Kitasatosporales</taxon>
        <taxon>Streptomycetaceae</taxon>
        <taxon>Streptomyces</taxon>
    </lineage>
</organism>
<dbReference type="AlphaFoldDB" id="A0A5B0BGA7"/>
<reference evidence="1 2" key="1">
    <citation type="submission" date="2019-05" db="EMBL/GenBank/DDBJ databases">
        <authorList>
            <person name="Hariharan J."/>
            <person name="Choudoir M.J."/>
            <person name="Diebold P."/>
            <person name="Panke-Buisse K."/>
            <person name="Buckley D.H."/>
        </authorList>
    </citation>
    <scope>NUCLEOTIDE SEQUENCE [LARGE SCALE GENOMIC DNA]</scope>
    <source>
        <strain evidence="1 2">SUN51</strain>
    </source>
</reference>
<dbReference type="InterPro" id="IPR036663">
    <property type="entry name" value="Fumarylacetoacetase_C_sf"/>
</dbReference>
<dbReference type="SUPFAM" id="SSF56529">
    <property type="entry name" value="FAH"/>
    <property type="match status" value="1"/>
</dbReference>
<dbReference type="Proteomes" id="UP000324965">
    <property type="component" value="Unassembled WGS sequence"/>
</dbReference>
<protein>
    <submittedName>
        <fullName evidence="1">4-oxalocrotonate decarboxylase</fullName>
    </submittedName>
</protein>
<dbReference type="GO" id="GO:0008684">
    <property type="term" value="F:2-oxopent-4-enoate hydratase activity"/>
    <property type="evidence" value="ECO:0007669"/>
    <property type="project" value="TreeGrafter"/>
</dbReference>
<gene>
    <name evidence="1" type="ORF">FGF04_06975</name>
</gene>
<dbReference type="Gene3D" id="3.90.850.10">
    <property type="entry name" value="Fumarylacetoacetase-like, C-terminal domain"/>
    <property type="match status" value="1"/>
</dbReference>
<name>A0A5B0BGA7_9ACTN</name>
<dbReference type="OrthoDB" id="9792137at2"/>
<dbReference type="EMBL" id="VDFC01000019">
    <property type="protein sequence ID" value="KAA0941174.1"/>
    <property type="molecule type" value="Genomic_DNA"/>
</dbReference>
<dbReference type="GO" id="GO:0005737">
    <property type="term" value="C:cytoplasm"/>
    <property type="evidence" value="ECO:0007669"/>
    <property type="project" value="TreeGrafter"/>
</dbReference>
<keyword evidence="2" id="KW-1185">Reference proteome</keyword>
<dbReference type="RefSeq" id="WP_149510368.1">
    <property type="nucleotide sequence ID" value="NZ_VDFC01000019.1"/>
</dbReference>
<dbReference type="PANTHER" id="PTHR30143">
    <property type="entry name" value="ACID HYDRATASE"/>
    <property type="match status" value="1"/>
</dbReference>
<proteinExistence type="predicted"/>